<protein>
    <submittedName>
        <fullName evidence="5">NADP-dependent 3-hydroxy acid dehydrogenase YdfG</fullName>
    </submittedName>
</protein>
<reference evidence="5 6" key="1">
    <citation type="submission" date="2019-06" db="EMBL/GenBank/DDBJ databases">
        <title>Sequencing the genomes of 1000 actinobacteria strains.</title>
        <authorList>
            <person name="Klenk H.-P."/>
        </authorList>
    </citation>
    <scope>NUCLEOTIDE SEQUENCE [LARGE SCALE GENOMIC DNA]</scope>
    <source>
        <strain evidence="5 6">DSM 12362</strain>
    </source>
</reference>
<evidence type="ECO:0000256" key="4">
    <source>
        <dbReference type="RuleBase" id="RU000363"/>
    </source>
</evidence>
<sequence>MAGDVVLVSGGARGIGAALVRAHRERGDTVVVADADPTEPGQRLLDVRDREGYRRLAEDVVAEHGRIDVFHNNAGIAVAGTQPEMTARHWDDLIDVDLRGVVHGIDAVYPILRRQRSGHVVVMGSLAGLLPVPAMVPYSSVKAAVVTLARALRVEARQHGVRVTVVCPAFVDTPLLDSFNPGMRPTLANRVGERLVRQLQGPPMDPDVLAARVLRLLPRNPETILAPAPLAQVAALGERLAPWAVRRVSALALRRYLAMPVEEDATG</sequence>
<evidence type="ECO:0000256" key="1">
    <source>
        <dbReference type="ARBA" id="ARBA00006484"/>
    </source>
</evidence>
<comment type="caution">
    <text evidence="5">The sequence shown here is derived from an EMBL/GenBank/DDBJ whole genome shotgun (WGS) entry which is preliminary data.</text>
</comment>
<dbReference type="CDD" id="cd05233">
    <property type="entry name" value="SDR_c"/>
    <property type="match status" value="1"/>
</dbReference>
<accession>A0A543K828</accession>
<dbReference type="Gene3D" id="3.40.50.720">
    <property type="entry name" value="NAD(P)-binding Rossmann-like Domain"/>
    <property type="match status" value="1"/>
</dbReference>
<dbReference type="SUPFAM" id="SSF51735">
    <property type="entry name" value="NAD(P)-binding Rossmann-fold domains"/>
    <property type="match status" value="1"/>
</dbReference>
<evidence type="ECO:0000256" key="2">
    <source>
        <dbReference type="ARBA" id="ARBA00022857"/>
    </source>
</evidence>
<keyword evidence="2" id="KW-0521">NADP</keyword>
<dbReference type="PANTHER" id="PTHR43391:SF14">
    <property type="entry name" value="DEHYDROGENASE_REDUCTASE SDR FAMILY PROTEIN 7-LIKE"/>
    <property type="match status" value="1"/>
</dbReference>
<organism evidence="5 6">
    <name type="scientific">Ornithinimicrobium humiphilum</name>
    <dbReference type="NCBI Taxonomy" id="125288"/>
    <lineage>
        <taxon>Bacteria</taxon>
        <taxon>Bacillati</taxon>
        <taxon>Actinomycetota</taxon>
        <taxon>Actinomycetes</taxon>
        <taxon>Micrococcales</taxon>
        <taxon>Ornithinimicrobiaceae</taxon>
        <taxon>Ornithinimicrobium</taxon>
    </lineage>
</organism>
<keyword evidence="6" id="KW-1185">Reference proteome</keyword>
<dbReference type="GO" id="GO:0016491">
    <property type="term" value="F:oxidoreductase activity"/>
    <property type="evidence" value="ECO:0007669"/>
    <property type="project" value="UniProtKB-KW"/>
</dbReference>
<dbReference type="OrthoDB" id="9775296at2"/>
<evidence type="ECO:0000256" key="3">
    <source>
        <dbReference type="ARBA" id="ARBA00023002"/>
    </source>
</evidence>
<dbReference type="PRINTS" id="PR00080">
    <property type="entry name" value="SDRFAMILY"/>
</dbReference>
<dbReference type="Pfam" id="PF00106">
    <property type="entry name" value="adh_short"/>
    <property type="match status" value="1"/>
</dbReference>
<dbReference type="EMBL" id="VFPU01000002">
    <property type="protein sequence ID" value="TQM91225.1"/>
    <property type="molecule type" value="Genomic_DNA"/>
</dbReference>
<gene>
    <name evidence="5" type="ORF">FB476_2963</name>
</gene>
<keyword evidence="3" id="KW-0560">Oxidoreductase</keyword>
<dbReference type="AlphaFoldDB" id="A0A543K828"/>
<name>A0A543K828_9MICO</name>
<dbReference type="RefSeq" id="WP_141820726.1">
    <property type="nucleotide sequence ID" value="NZ_BAAAIL010000001.1"/>
</dbReference>
<dbReference type="PRINTS" id="PR00081">
    <property type="entry name" value="GDHRDH"/>
</dbReference>
<proteinExistence type="inferred from homology"/>
<dbReference type="InterPro" id="IPR002347">
    <property type="entry name" value="SDR_fam"/>
</dbReference>
<dbReference type="PANTHER" id="PTHR43391">
    <property type="entry name" value="RETINOL DEHYDROGENASE-RELATED"/>
    <property type="match status" value="1"/>
</dbReference>
<evidence type="ECO:0000313" key="6">
    <source>
        <dbReference type="Proteomes" id="UP000315133"/>
    </source>
</evidence>
<dbReference type="InterPro" id="IPR036291">
    <property type="entry name" value="NAD(P)-bd_dom_sf"/>
</dbReference>
<evidence type="ECO:0000313" key="5">
    <source>
        <dbReference type="EMBL" id="TQM91225.1"/>
    </source>
</evidence>
<dbReference type="Proteomes" id="UP000315133">
    <property type="component" value="Unassembled WGS sequence"/>
</dbReference>
<comment type="similarity">
    <text evidence="1 4">Belongs to the short-chain dehydrogenases/reductases (SDR) family.</text>
</comment>